<protein>
    <recommendedName>
        <fullName evidence="5">DJ-1/PfpI domain-containing protein</fullName>
    </recommendedName>
</protein>
<organism evidence="6 7">
    <name type="scientific">Adineta steineri</name>
    <dbReference type="NCBI Taxonomy" id="433720"/>
    <lineage>
        <taxon>Eukaryota</taxon>
        <taxon>Metazoa</taxon>
        <taxon>Spiralia</taxon>
        <taxon>Gnathifera</taxon>
        <taxon>Rotifera</taxon>
        <taxon>Eurotatoria</taxon>
        <taxon>Bdelloidea</taxon>
        <taxon>Adinetida</taxon>
        <taxon>Adinetidae</taxon>
        <taxon>Adineta</taxon>
    </lineage>
</organism>
<dbReference type="Pfam" id="PF01965">
    <property type="entry name" value="DJ-1_PfpI"/>
    <property type="match status" value="1"/>
</dbReference>
<dbReference type="PANTHER" id="PTHR48094">
    <property type="entry name" value="PROTEIN/NUCLEIC ACID DEGLYCASE DJ-1-RELATED"/>
    <property type="match status" value="1"/>
</dbReference>
<dbReference type="GO" id="GO:0005737">
    <property type="term" value="C:cytoplasm"/>
    <property type="evidence" value="ECO:0007669"/>
    <property type="project" value="TreeGrafter"/>
</dbReference>
<feature type="coiled-coil region" evidence="4">
    <location>
        <begin position="55"/>
        <end position="100"/>
    </location>
</feature>
<dbReference type="Gene3D" id="3.40.50.880">
    <property type="match status" value="1"/>
</dbReference>
<name>A0A818H728_9BILA</name>
<dbReference type="Gene3D" id="3.30.70.1060">
    <property type="entry name" value="Dimeric alpha+beta barrel"/>
    <property type="match status" value="1"/>
</dbReference>
<evidence type="ECO:0000256" key="2">
    <source>
        <dbReference type="ARBA" id="ARBA00023239"/>
    </source>
</evidence>
<keyword evidence="2" id="KW-0456">Lyase</keyword>
<keyword evidence="1" id="KW-0346">Stress response</keyword>
<sequence>MEENLLNEIENFTSIKYLDDVTNNDHYCNDDEQDNSLVHQLAIKDKQLILAAKCGKVLLEQKDELERQIDIINRDYQQRIDVLEQERHELRLLVEQVQSECETKIIELNEDKCEMRRQLDDLRREQRVHDEQQTQIIQELTEINYKLTQDLQISRTTESRLQEQLRLLRQQSDTVCQTNTEQIHELSAIKQQFENLHCQQIQLELDHHLLLDERDTLAHKLDECQRKYISIEDEYRSLQATKFQNEKELNDAHDLIHRLSQYGPDNHVPPSFMQELHEDFGIYPDGNTRFNSTIIDDDNNTEDCQMEEDDDDGVEISQTHSSSFINEKCLLDELLQTEEFKREIVLVYKQLRSLCLELIYIHTHTYSNDNSISSSSISDTVDKVYDRLQNGCLISILFELKNLIKDMIENEDLSIYKNENNILPNSNTILPSPSIATINSYTSAYDDINLILIPSSPPILDVGITTGLYEPPKRILVVCSSHSRGLYLSEFAEPYNILRRKFQGKEGIEFVLASPKGGSIPIDPTSHPRTNTQRDEWSSAIRLLSQSTHPILDTQHAHDYDAVFLPGGHAPMFDLADHSHLKQLLADFDQQMKPIAAICHGVVGLVNVRRNNDEHSFIHGRILTGFSLDEELLSSSGQDENFVTKNPFILETKLKDQGAIYIKTRPNKEHIVQDGLLLTGQNPASAKQLAHRLGELIDQCASQDYQQINLTSSLPKTLITCHVALTNNNSQLLSRLKLAHLEYIQRHQHLIIFSGSTLFTESSNVTQQDSSTMVILLATNDLRQAQNFIEHEPYTASKQIFDITHIKPFKQLLPSGNNQYLLNYHVQQEQLKEQQQQQQQQLPLY</sequence>
<evidence type="ECO:0000313" key="6">
    <source>
        <dbReference type="EMBL" id="CAF3503298.1"/>
    </source>
</evidence>
<evidence type="ECO:0000256" key="4">
    <source>
        <dbReference type="SAM" id="Coils"/>
    </source>
</evidence>
<dbReference type="SUPFAM" id="SSF52317">
    <property type="entry name" value="Class I glutamine amidotransferase-like"/>
    <property type="match status" value="1"/>
</dbReference>
<comment type="similarity">
    <text evidence="3">Belongs to the peptidase C56 family. HSP31-like subfamily.</text>
</comment>
<dbReference type="InterPro" id="IPR002818">
    <property type="entry name" value="DJ-1/PfpI"/>
</dbReference>
<evidence type="ECO:0000313" key="7">
    <source>
        <dbReference type="Proteomes" id="UP000663881"/>
    </source>
</evidence>
<gene>
    <name evidence="6" type="ORF">OKA104_LOCUS1621</name>
</gene>
<dbReference type="AlphaFoldDB" id="A0A818H728"/>
<evidence type="ECO:0000256" key="1">
    <source>
        <dbReference type="ARBA" id="ARBA00023016"/>
    </source>
</evidence>
<dbReference type="GO" id="GO:0019172">
    <property type="term" value="F:glyoxalase III activity"/>
    <property type="evidence" value="ECO:0007669"/>
    <property type="project" value="TreeGrafter"/>
</dbReference>
<feature type="domain" description="DJ-1/PfpI" evidence="5">
    <location>
        <begin position="474"/>
        <end position="692"/>
    </location>
</feature>
<comment type="caution">
    <text evidence="6">The sequence shown here is derived from an EMBL/GenBank/DDBJ whole genome shotgun (WGS) entry which is preliminary data.</text>
</comment>
<dbReference type="GO" id="GO:0019243">
    <property type="term" value="P:methylglyoxal catabolic process to D-lactate via S-lactoyl-glutathione"/>
    <property type="evidence" value="ECO:0007669"/>
    <property type="project" value="TreeGrafter"/>
</dbReference>
<dbReference type="InterPro" id="IPR029062">
    <property type="entry name" value="Class_I_gatase-like"/>
</dbReference>
<reference evidence="6" key="1">
    <citation type="submission" date="2021-02" db="EMBL/GenBank/DDBJ databases">
        <authorList>
            <person name="Nowell W R."/>
        </authorList>
    </citation>
    <scope>NUCLEOTIDE SEQUENCE</scope>
</reference>
<dbReference type="InterPro" id="IPR050325">
    <property type="entry name" value="Prot/Nucl_acid_deglycase"/>
</dbReference>
<dbReference type="Proteomes" id="UP000663881">
    <property type="component" value="Unassembled WGS sequence"/>
</dbReference>
<evidence type="ECO:0000256" key="3">
    <source>
        <dbReference type="ARBA" id="ARBA00038493"/>
    </source>
</evidence>
<evidence type="ECO:0000259" key="5">
    <source>
        <dbReference type="Pfam" id="PF01965"/>
    </source>
</evidence>
<keyword evidence="4" id="KW-0175">Coiled coil</keyword>
<accession>A0A818H728</accession>
<dbReference type="EMBL" id="CAJOAY010000040">
    <property type="protein sequence ID" value="CAF3503298.1"/>
    <property type="molecule type" value="Genomic_DNA"/>
</dbReference>
<dbReference type="CDD" id="cd03141">
    <property type="entry name" value="GATase1_Hsp31_like"/>
    <property type="match status" value="1"/>
</dbReference>
<dbReference type="PANTHER" id="PTHR48094:SF11">
    <property type="entry name" value="GLUTATHIONE-INDEPENDENT GLYOXALASE HSP31-RELATED"/>
    <property type="match status" value="1"/>
</dbReference>
<proteinExistence type="inferred from homology"/>